<evidence type="ECO:0000313" key="2">
    <source>
        <dbReference type="EMBL" id="ELA08852.1"/>
    </source>
</evidence>
<dbReference type="PROSITE" id="PS50404">
    <property type="entry name" value="GST_NTER"/>
    <property type="match status" value="1"/>
</dbReference>
<comment type="caution">
    <text evidence="2">The sequence shown here is derived from an EMBL/GenBank/DDBJ whole genome shotgun (WGS) entry which is preliminary data.</text>
</comment>
<dbReference type="SFLD" id="SFLDS00019">
    <property type="entry name" value="Glutathione_Transferase_(cytos"/>
    <property type="match status" value="1"/>
</dbReference>
<gene>
    <name evidence="2" type="ORF">MOMA_00530</name>
</gene>
<dbReference type="InterPro" id="IPR036249">
    <property type="entry name" value="Thioredoxin-like_sf"/>
</dbReference>
<dbReference type="SFLD" id="SFLDG00358">
    <property type="entry name" value="Main_(cytGST)"/>
    <property type="match status" value="1"/>
</dbReference>
<dbReference type="InterPro" id="IPR040079">
    <property type="entry name" value="Glutathione_S-Trfase"/>
</dbReference>
<dbReference type="PATRIC" id="fig|1230338.3.peg.107"/>
<evidence type="ECO:0000313" key="3">
    <source>
        <dbReference type="Proteomes" id="UP000023795"/>
    </source>
</evidence>
<feature type="domain" description="GST N-terminal" evidence="1">
    <location>
        <begin position="9"/>
        <end position="91"/>
    </location>
</feature>
<dbReference type="EMBL" id="ANIN01000001">
    <property type="protein sequence ID" value="ELA08852.1"/>
    <property type="molecule type" value="Genomic_DNA"/>
</dbReference>
<dbReference type="Gene3D" id="1.20.1050.10">
    <property type="match status" value="1"/>
</dbReference>
<dbReference type="eggNOG" id="COG0625">
    <property type="taxonomic scope" value="Bacteria"/>
</dbReference>
<dbReference type="SUPFAM" id="SSF47616">
    <property type="entry name" value="GST C-terminal domain-like"/>
    <property type="match status" value="1"/>
</dbReference>
<dbReference type="STRING" id="1230338.MOMA_00530"/>
<keyword evidence="3" id="KW-1185">Reference proteome</keyword>
<reference evidence="2 3" key="1">
    <citation type="journal article" date="2013" name="Genome Announc.">
        <title>Genome Sequence of Moraxella macacae 0408225, a Novel Bacterial Species Isolated from a Cynomolgus Macaque with Epistaxis.</title>
        <authorList>
            <person name="Ladner J.T."/>
            <person name="Whitehouse C.A."/>
            <person name="Koroleva G.I."/>
            <person name="Palacios G.F."/>
        </authorList>
    </citation>
    <scope>NUCLEOTIDE SEQUENCE [LARGE SCALE GENOMIC DNA]</scope>
    <source>
        <strain evidence="2 3">0408225</strain>
    </source>
</reference>
<proteinExistence type="predicted"/>
<sequence length="213" mass="25351">MQSLKQNPPNKILLYADDGYLSHQVRLVLLEKQLDFDEIHVQHHERFTELGEDLADLNPYHTLPIMVYRELILYQNMVIFEYLEDRYHQYKLLPENPTERASYRQLLWRINHDWIQKADILLTHPDSLDQNLAKKTKHELTNSLTTLAPLFVHKPFFLSDTFGLCDCVLASILCRLNQMQIQLPVHLCRPLLQYQQRIFSRDAFKKSQLLLQI</sequence>
<dbReference type="AlphaFoldDB" id="L2F734"/>
<dbReference type="InterPro" id="IPR036282">
    <property type="entry name" value="Glutathione-S-Trfase_C_sf"/>
</dbReference>
<dbReference type="Proteomes" id="UP000023795">
    <property type="component" value="Unassembled WGS sequence"/>
</dbReference>
<dbReference type="OrthoDB" id="9781431at2"/>
<evidence type="ECO:0000259" key="1">
    <source>
        <dbReference type="PROSITE" id="PS50404"/>
    </source>
</evidence>
<name>L2F734_9GAMM</name>
<dbReference type="Pfam" id="PF13409">
    <property type="entry name" value="GST_N_2"/>
    <property type="match status" value="1"/>
</dbReference>
<dbReference type="SUPFAM" id="SSF52833">
    <property type="entry name" value="Thioredoxin-like"/>
    <property type="match status" value="1"/>
</dbReference>
<dbReference type="GO" id="GO:0005737">
    <property type="term" value="C:cytoplasm"/>
    <property type="evidence" value="ECO:0007669"/>
    <property type="project" value="TreeGrafter"/>
</dbReference>
<dbReference type="RefSeq" id="WP_009501228.1">
    <property type="nucleotide sequence ID" value="NZ_ANIN01000001.1"/>
</dbReference>
<organism evidence="2 3">
    <name type="scientific">Moraxella macacae 0408225</name>
    <dbReference type="NCBI Taxonomy" id="1230338"/>
    <lineage>
        <taxon>Bacteria</taxon>
        <taxon>Pseudomonadati</taxon>
        <taxon>Pseudomonadota</taxon>
        <taxon>Gammaproteobacteria</taxon>
        <taxon>Moraxellales</taxon>
        <taxon>Moraxellaceae</taxon>
        <taxon>Moraxella</taxon>
    </lineage>
</organism>
<accession>L2F734</accession>
<protein>
    <submittedName>
        <fullName evidence="2">Stringent starvation protein A</fullName>
    </submittedName>
</protein>
<dbReference type="PANTHER" id="PTHR43968">
    <property type="match status" value="1"/>
</dbReference>
<dbReference type="InterPro" id="IPR050983">
    <property type="entry name" value="GST_Omega/HSP26"/>
</dbReference>
<dbReference type="Gene3D" id="3.40.30.10">
    <property type="entry name" value="Glutaredoxin"/>
    <property type="match status" value="1"/>
</dbReference>
<dbReference type="PANTHER" id="PTHR43968:SF6">
    <property type="entry name" value="GLUTATHIONE S-TRANSFERASE OMEGA"/>
    <property type="match status" value="1"/>
</dbReference>
<dbReference type="InterPro" id="IPR004045">
    <property type="entry name" value="Glutathione_S-Trfase_N"/>
</dbReference>